<evidence type="ECO:0000313" key="2">
    <source>
        <dbReference type="EMBL" id="GAH36970.1"/>
    </source>
</evidence>
<keyword evidence="1" id="KW-1133">Transmembrane helix</keyword>
<feature type="transmembrane region" description="Helical" evidence="1">
    <location>
        <begin position="12"/>
        <end position="32"/>
    </location>
</feature>
<protein>
    <submittedName>
        <fullName evidence="2">Uncharacterized protein</fullName>
    </submittedName>
</protein>
<keyword evidence="1" id="KW-0812">Transmembrane</keyword>
<accession>X1FWR3</accession>
<gene>
    <name evidence="2" type="ORF">S03H2_10675</name>
</gene>
<dbReference type="AlphaFoldDB" id="X1FWR3"/>
<dbReference type="EMBL" id="BARU01005481">
    <property type="protein sequence ID" value="GAH36970.1"/>
    <property type="molecule type" value="Genomic_DNA"/>
</dbReference>
<feature type="transmembrane region" description="Helical" evidence="1">
    <location>
        <begin position="80"/>
        <end position="99"/>
    </location>
</feature>
<name>X1FWR3_9ZZZZ</name>
<evidence type="ECO:0000256" key="1">
    <source>
        <dbReference type="SAM" id="Phobius"/>
    </source>
</evidence>
<feature type="transmembrane region" description="Helical" evidence="1">
    <location>
        <begin position="105"/>
        <end position="125"/>
    </location>
</feature>
<reference evidence="2" key="1">
    <citation type="journal article" date="2014" name="Front. Microbiol.">
        <title>High frequency of phylogenetically diverse reductive dehalogenase-homologous genes in deep subseafloor sedimentary metagenomes.</title>
        <authorList>
            <person name="Kawai M."/>
            <person name="Futagami T."/>
            <person name="Toyoda A."/>
            <person name="Takaki Y."/>
            <person name="Nishi S."/>
            <person name="Hori S."/>
            <person name="Arai W."/>
            <person name="Tsubouchi T."/>
            <person name="Morono Y."/>
            <person name="Uchiyama I."/>
            <person name="Ito T."/>
            <person name="Fujiyama A."/>
            <person name="Inagaki F."/>
            <person name="Takami H."/>
        </authorList>
    </citation>
    <scope>NUCLEOTIDE SEQUENCE</scope>
    <source>
        <strain evidence="2">Expedition CK06-06</strain>
    </source>
</reference>
<comment type="caution">
    <text evidence="2">The sequence shown here is derived from an EMBL/GenBank/DDBJ whole genome shotgun (WGS) entry which is preliminary data.</text>
</comment>
<sequence length="129" mass="14901">IIMANEISKGLKYVLLIHFVLGIIIGVVFLFFPEQYCELFGIEITDHGVYRLIGAASLALGFSSYLAYKNGHWDTVKLFIQVDLIWLIGANIGMLWWLFTGVSPMMWVIEVMFIFFTVAFLFFYIQENK</sequence>
<feature type="transmembrane region" description="Helical" evidence="1">
    <location>
        <begin position="48"/>
        <end position="68"/>
    </location>
</feature>
<keyword evidence="1" id="KW-0472">Membrane</keyword>
<proteinExistence type="predicted"/>
<feature type="non-terminal residue" evidence="2">
    <location>
        <position position="1"/>
    </location>
</feature>
<organism evidence="2">
    <name type="scientific">marine sediment metagenome</name>
    <dbReference type="NCBI Taxonomy" id="412755"/>
    <lineage>
        <taxon>unclassified sequences</taxon>
        <taxon>metagenomes</taxon>
        <taxon>ecological metagenomes</taxon>
    </lineage>
</organism>